<dbReference type="InterPro" id="IPR015590">
    <property type="entry name" value="Aldehyde_DH_dom"/>
</dbReference>
<gene>
    <name evidence="6" type="ORF">BCR43DRAFT_497056</name>
</gene>
<dbReference type="Gene3D" id="3.40.309.10">
    <property type="entry name" value="Aldehyde Dehydrogenase, Chain A, domain 2"/>
    <property type="match status" value="1"/>
</dbReference>
<evidence type="ECO:0000256" key="3">
    <source>
        <dbReference type="PROSITE-ProRule" id="PRU10007"/>
    </source>
</evidence>
<evidence type="ECO:0000313" key="6">
    <source>
        <dbReference type="EMBL" id="ORY93509.1"/>
    </source>
</evidence>
<dbReference type="InterPro" id="IPR016162">
    <property type="entry name" value="Ald_DH_N"/>
</dbReference>
<dbReference type="GO" id="GO:0004030">
    <property type="term" value="F:aldehyde dehydrogenase [NAD(P)+] activity"/>
    <property type="evidence" value="ECO:0007669"/>
    <property type="project" value="UniProtKB-ARBA"/>
</dbReference>
<proteinExistence type="inferred from homology"/>
<dbReference type="FunFam" id="3.40.309.10:FF:000012">
    <property type="entry name" value="Betaine aldehyde dehydrogenase"/>
    <property type="match status" value="1"/>
</dbReference>
<dbReference type="InterPro" id="IPR029510">
    <property type="entry name" value="Ald_DH_CS_GLU"/>
</dbReference>
<dbReference type="CDD" id="cd07091">
    <property type="entry name" value="ALDH_F1-2_Ald2-like"/>
    <property type="match status" value="1"/>
</dbReference>
<dbReference type="AlphaFoldDB" id="A0A1X2H527"/>
<dbReference type="FunCoup" id="A0A1X2H527">
    <property type="interactions" value="343"/>
</dbReference>
<dbReference type="FunFam" id="3.40.605.10:FF:000026">
    <property type="entry name" value="Aldehyde dehydrogenase, putative"/>
    <property type="match status" value="1"/>
</dbReference>
<dbReference type="InterPro" id="IPR016163">
    <property type="entry name" value="Ald_DH_C"/>
</dbReference>
<dbReference type="STRING" id="13706.A0A1X2H527"/>
<dbReference type="EMBL" id="MCGN01000009">
    <property type="protein sequence ID" value="ORY93509.1"/>
    <property type="molecule type" value="Genomic_DNA"/>
</dbReference>
<dbReference type="Pfam" id="PF00171">
    <property type="entry name" value="Aldedh"/>
    <property type="match status" value="1"/>
</dbReference>
<dbReference type="OrthoDB" id="310895at2759"/>
<name>A0A1X2H527_SYNRA</name>
<comment type="similarity">
    <text evidence="1 4">Belongs to the aldehyde dehydrogenase family.</text>
</comment>
<dbReference type="PANTHER" id="PTHR11699">
    <property type="entry name" value="ALDEHYDE DEHYDROGENASE-RELATED"/>
    <property type="match status" value="1"/>
</dbReference>
<dbReference type="Proteomes" id="UP000242180">
    <property type="component" value="Unassembled WGS sequence"/>
</dbReference>
<evidence type="ECO:0000256" key="2">
    <source>
        <dbReference type="ARBA" id="ARBA00023002"/>
    </source>
</evidence>
<evidence type="ECO:0000256" key="1">
    <source>
        <dbReference type="ARBA" id="ARBA00009986"/>
    </source>
</evidence>
<evidence type="ECO:0000259" key="5">
    <source>
        <dbReference type="Pfam" id="PF00171"/>
    </source>
</evidence>
<sequence>MAPILHEKVILPTGKELELDTGLFINNEFVPGAFTIDATNPYTGKVIASVHAAREEEVNQAVEAAEKAYKGVWGKTTPRERSRLLNKLADLVERDREEIAQIETLNNGKPLSASRMIDTAGVIELLRYFAGWTDKHHGKVIDTQGTLSYTRHEPLGVIASVLPWNYPLLMMAMKLTPALSMGNTIVFKTSELTPLSALKIAALIKEAGFPAGVVNVVTGYGHETGEMLSRHMKVHMVTFTGSTAVGRKIMVASAESNLKRFILELGGKSPNIVFDDVEDLDQVVEWSHFGVFLNAGQICYAGTRILVQDTIYDKFVEKFCARARQAKLGDPFDASTTQGPQISPLQCDRILSYIESGKSQGATLALGGKRFDSKGYFIEPTVFTDTDISMKIMQEEIFGPVVCITKFTDEDDAIRKANSTVYGLAGAVHTSSLARAIKVSDRIESGTVWVNAYGMMEDVSMPFGGYHQSGSGRELGEDCLKHYTQVKSVKINIGKPAY</sequence>
<accession>A0A1X2H527</accession>
<evidence type="ECO:0000313" key="7">
    <source>
        <dbReference type="Proteomes" id="UP000242180"/>
    </source>
</evidence>
<dbReference type="InParanoid" id="A0A1X2H527"/>
<keyword evidence="2 4" id="KW-0560">Oxidoreductase</keyword>
<dbReference type="OMA" id="IWVNSGP"/>
<dbReference type="InterPro" id="IPR016161">
    <property type="entry name" value="Ald_DH/histidinol_DH"/>
</dbReference>
<dbReference type="SUPFAM" id="SSF53720">
    <property type="entry name" value="ALDH-like"/>
    <property type="match status" value="1"/>
</dbReference>
<feature type="domain" description="Aldehyde dehydrogenase" evidence="5">
    <location>
        <begin position="35"/>
        <end position="489"/>
    </location>
</feature>
<keyword evidence="7" id="KW-1185">Reference proteome</keyword>
<feature type="active site" evidence="3">
    <location>
        <position position="264"/>
    </location>
</feature>
<organism evidence="6 7">
    <name type="scientific">Syncephalastrum racemosum</name>
    <name type="common">Filamentous fungus</name>
    <dbReference type="NCBI Taxonomy" id="13706"/>
    <lineage>
        <taxon>Eukaryota</taxon>
        <taxon>Fungi</taxon>
        <taxon>Fungi incertae sedis</taxon>
        <taxon>Mucoromycota</taxon>
        <taxon>Mucoromycotina</taxon>
        <taxon>Mucoromycetes</taxon>
        <taxon>Mucorales</taxon>
        <taxon>Syncephalastraceae</taxon>
        <taxon>Syncephalastrum</taxon>
    </lineage>
</organism>
<comment type="caution">
    <text evidence="6">The sequence shown here is derived from an EMBL/GenBank/DDBJ whole genome shotgun (WGS) entry which is preliminary data.</text>
</comment>
<protein>
    <submittedName>
        <fullName evidence="6">Aldehyde dehydrogenase domain-containing protein</fullName>
    </submittedName>
</protein>
<reference evidence="6 7" key="1">
    <citation type="submission" date="2016-07" db="EMBL/GenBank/DDBJ databases">
        <title>Pervasive Adenine N6-methylation of Active Genes in Fungi.</title>
        <authorList>
            <consortium name="DOE Joint Genome Institute"/>
            <person name="Mondo S.J."/>
            <person name="Dannebaum R.O."/>
            <person name="Kuo R.C."/>
            <person name="Labutti K."/>
            <person name="Haridas S."/>
            <person name="Kuo A."/>
            <person name="Salamov A."/>
            <person name="Ahrendt S.R."/>
            <person name="Lipzen A."/>
            <person name="Sullivan W."/>
            <person name="Andreopoulos W.B."/>
            <person name="Clum A."/>
            <person name="Lindquist E."/>
            <person name="Daum C."/>
            <person name="Ramamoorthy G.K."/>
            <person name="Gryganskyi A."/>
            <person name="Culley D."/>
            <person name="Magnuson J.K."/>
            <person name="James T.Y."/>
            <person name="O'Malley M.A."/>
            <person name="Stajich J.E."/>
            <person name="Spatafora J.W."/>
            <person name="Visel A."/>
            <person name="Grigoriev I.V."/>
        </authorList>
    </citation>
    <scope>NUCLEOTIDE SEQUENCE [LARGE SCALE GENOMIC DNA]</scope>
    <source>
        <strain evidence="6 7">NRRL 2496</strain>
    </source>
</reference>
<dbReference type="PROSITE" id="PS00687">
    <property type="entry name" value="ALDEHYDE_DEHYDR_GLU"/>
    <property type="match status" value="1"/>
</dbReference>
<evidence type="ECO:0000256" key="4">
    <source>
        <dbReference type="RuleBase" id="RU003345"/>
    </source>
</evidence>
<dbReference type="Gene3D" id="3.40.605.10">
    <property type="entry name" value="Aldehyde Dehydrogenase, Chain A, domain 1"/>
    <property type="match status" value="1"/>
</dbReference>
<dbReference type="FunFam" id="3.40.605.10:FF:000001">
    <property type="entry name" value="Aldehyde dehydrogenase 1"/>
    <property type="match status" value="1"/>
</dbReference>